<accession>A0ABT1PST9</accession>
<dbReference type="PANTHER" id="PTHR31299">
    <property type="entry name" value="ESTERASE, PUTATIVE (AFU_ORTHOLOGUE AFUA_1G05850)-RELATED"/>
    <property type="match status" value="1"/>
</dbReference>
<evidence type="ECO:0000313" key="1">
    <source>
        <dbReference type="EMBL" id="MCQ4080744.1"/>
    </source>
</evidence>
<organism evidence="1 2">
    <name type="scientific">Streptomyces humicola</name>
    <dbReference type="NCBI Taxonomy" id="2953240"/>
    <lineage>
        <taxon>Bacteria</taxon>
        <taxon>Bacillati</taxon>
        <taxon>Actinomycetota</taxon>
        <taxon>Actinomycetes</taxon>
        <taxon>Kitasatosporales</taxon>
        <taxon>Streptomycetaceae</taxon>
        <taxon>Streptomyces</taxon>
    </lineage>
</organism>
<dbReference type="EMBL" id="JANFNG010000005">
    <property type="protein sequence ID" value="MCQ4080744.1"/>
    <property type="molecule type" value="Genomic_DNA"/>
</dbReference>
<comment type="caution">
    <text evidence="1">The sequence shown here is derived from an EMBL/GenBank/DDBJ whole genome shotgun (WGS) entry which is preliminary data.</text>
</comment>
<dbReference type="InterPro" id="IPR014622">
    <property type="entry name" value="UCP036794_erythomycin"/>
</dbReference>
<dbReference type="Gene3D" id="1.20.1440.30">
    <property type="entry name" value="Biosynthetic Protein domain"/>
    <property type="match status" value="1"/>
</dbReference>
<dbReference type="Gene3D" id="3.40.1660.10">
    <property type="entry name" value="EreA-like (biosynthetic domain)"/>
    <property type="match status" value="1"/>
</dbReference>
<dbReference type="CDD" id="cd14728">
    <property type="entry name" value="Ere-like"/>
    <property type="match status" value="1"/>
</dbReference>
<dbReference type="Pfam" id="PF05139">
    <property type="entry name" value="Erythro_esteras"/>
    <property type="match status" value="1"/>
</dbReference>
<keyword evidence="2" id="KW-1185">Reference proteome</keyword>
<dbReference type="RefSeq" id="WP_255919661.1">
    <property type="nucleotide sequence ID" value="NZ_JANFNG010000005.1"/>
</dbReference>
<evidence type="ECO:0000313" key="2">
    <source>
        <dbReference type="Proteomes" id="UP001057702"/>
    </source>
</evidence>
<proteinExistence type="predicted"/>
<dbReference type="Gene3D" id="3.30.1870.10">
    <property type="entry name" value="EreA-like, domain 2"/>
    <property type="match status" value="1"/>
</dbReference>
<sequence length="403" mass="44310">MATDIKDTAHAVEAAAVMRLLPARPRLLALGEPTHGEDTLLDLRNKLFRQLVEQEGYRTIAIESDCMMGLVVDDYVTSGTGTLDEVMERGFSHGFGTSGANRELVRWMRAYNDGRPASERLRFAGFDGPLEITGAASPRQALTALHGYLSAHMDADLLPCTAETLDRLLGADDRWTNPAAMMDPAQSVGQSAEASQLRLLADDLLAMLDAQTPHLITATSRDDWDRARLYGRTATGLLRYHFWMADTSPSRMTRLVALRDQMMADNLLSLAEQGPALVHAHNGHLQRDKSTMQMWEGPVEWWSAGAIVSARLGERYAFLATALGTIRHQGVDTPPPDTVEGLLYALLEDRCVIDATRLATTLGDTQPAPRVSPYYGYSPLNPAHLAGNDAIVFVKDVPQIQRY</sequence>
<dbReference type="PIRSF" id="PIRSF036794">
    <property type="entry name" value="UCP_erythr_ester"/>
    <property type="match status" value="1"/>
</dbReference>
<dbReference type="SUPFAM" id="SSF159501">
    <property type="entry name" value="EreA/ChaN-like"/>
    <property type="match status" value="1"/>
</dbReference>
<gene>
    <name evidence="1" type="ORF">NGB36_09040</name>
</gene>
<name>A0ABT1PST9_9ACTN</name>
<reference evidence="1" key="1">
    <citation type="submission" date="2022-06" db="EMBL/GenBank/DDBJ databases">
        <title>Draft genome sequence of Streptomyces sp. RB6PN25 isolated from peat swamp forest in Thailand.</title>
        <authorList>
            <person name="Duangmal K."/>
            <person name="Klaysubun C."/>
        </authorList>
    </citation>
    <scope>NUCLEOTIDE SEQUENCE</scope>
    <source>
        <strain evidence="1">RB6PN25</strain>
    </source>
</reference>
<dbReference type="InterPro" id="IPR052036">
    <property type="entry name" value="Hydrolase/PRTase-associated"/>
</dbReference>
<dbReference type="PANTHER" id="PTHR31299:SF0">
    <property type="entry name" value="ESTERASE, PUTATIVE (AFU_ORTHOLOGUE AFUA_1G05850)-RELATED"/>
    <property type="match status" value="1"/>
</dbReference>
<protein>
    <submittedName>
        <fullName evidence="1">Erythromycin esterase family protein</fullName>
    </submittedName>
</protein>
<dbReference type="Proteomes" id="UP001057702">
    <property type="component" value="Unassembled WGS sequence"/>
</dbReference>
<dbReference type="InterPro" id="IPR007815">
    <property type="entry name" value="Emycin_Estase"/>
</dbReference>